<dbReference type="AlphaFoldDB" id="A0A8I1A1P0"/>
<gene>
    <name evidence="1" type="ORF">I3517_22765</name>
</gene>
<name>A0A8I1A1P0_RHOER</name>
<evidence type="ECO:0000313" key="2">
    <source>
        <dbReference type="Proteomes" id="UP000627573"/>
    </source>
</evidence>
<dbReference type="Proteomes" id="UP000627573">
    <property type="component" value="Unassembled WGS sequence"/>
</dbReference>
<keyword evidence="2" id="KW-1185">Reference proteome</keyword>
<organism evidence="1 2">
    <name type="scientific">Rhodococcus erythropolis</name>
    <name type="common">Arthrobacter picolinophilus</name>
    <dbReference type="NCBI Taxonomy" id="1833"/>
    <lineage>
        <taxon>Bacteria</taxon>
        <taxon>Bacillati</taxon>
        <taxon>Actinomycetota</taxon>
        <taxon>Actinomycetes</taxon>
        <taxon>Mycobacteriales</taxon>
        <taxon>Nocardiaceae</taxon>
        <taxon>Rhodococcus</taxon>
        <taxon>Rhodococcus erythropolis group</taxon>
    </lineage>
</organism>
<accession>A0A8I1A1P0</accession>
<comment type="caution">
    <text evidence="1">The sequence shown here is derived from an EMBL/GenBank/DDBJ whole genome shotgun (WGS) entry which is preliminary data.</text>
</comment>
<sequence length="149" mass="15974">MSAVAPQLDPTLTGRELPGDTTTITGFESAIADHALLAPNADGKTAHPLWFLVLALRGMGISVDELCDLAQKQHDDTLLFGTCEINQTKPLIVGATYRTAARITETGRRSTRDGSILDSVTVDVRLFDETGAEAGSVISVYLFKRGIRS</sequence>
<reference evidence="1 2" key="1">
    <citation type="submission" date="2020-12" db="EMBL/GenBank/DDBJ databases">
        <title>Draft genome sequence of furan degrading bacterial strain FUR100.</title>
        <authorList>
            <person name="Woiski C."/>
        </authorList>
    </citation>
    <scope>NUCLEOTIDE SEQUENCE [LARGE SCALE GENOMIC DNA]</scope>
    <source>
        <strain evidence="1 2">FUR100</strain>
    </source>
</reference>
<proteinExistence type="predicted"/>
<evidence type="ECO:0008006" key="3">
    <source>
        <dbReference type="Google" id="ProtNLM"/>
    </source>
</evidence>
<evidence type="ECO:0000313" key="1">
    <source>
        <dbReference type="EMBL" id="MBH5145422.1"/>
    </source>
</evidence>
<dbReference type="SUPFAM" id="SSF54637">
    <property type="entry name" value="Thioesterase/thiol ester dehydrase-isomerase"/>
    <property type="match status" value="1"/>
</dbReference>
<dbReference type="EMBL" id="JAECSB010000077">
    <property type="protein sequence ID" value="MBH5145422.1"/>
    <property type="molecule type" value="Genomic_DNA"/>
</dbReference>
<dbReference type="RefSeq" id="WP_029538702.1">
    <property type="nucleotide sequence ID" value="NZ_JAECSB010000077.1"/>
</dbReference>
<protein>
    <recommendedName>
        <fullName evidence="3">N-terminal of MaoC-like dehydratase domain-containing protein</fullName>
    </recommendedName>
</protein>
<dbReference type="InterPro" id="IPR029069">
    <property type="entry name" value="HotDog_dom_sf"/>
</dbReference>